<sequence length="265" mass="30099">MQTLRNSLALLVVLLAILAICESRRSAYRLPKLQGRSASGSPSPQDVGSGRDLMKKFMLMRGLFQQPPSDNVIVITQPSSTTTTTTPTGSPTTTTYTTTTTTPTSNSTGRSLLESMHLEEPQDEDEDEDEAQDTLVTTMTGRALEDRLDLPDAEEEPQEVVSHKKPQKPLQWSQKFNLKSARLNRKKNLVKKTHRRVHKHPQKKKRHQKRKLNKKQSANHQQRNAEPAVNFIEPYHNDRSQSQDGGQSPSDSRLQRIWRRFQIAN</sequence>
<dbReference type="KEGG" id="dya:Dyak_GE16916"/>
<dbReference type="EMBL" id="CM000162">
    <property type="protein sequence ID" value="EDX01320.1"/>
    <property type="molecule type" value="Genomic_DNA"/>
</dbReference>
<dbReference type="OMA" id="KFMLMRG"/>
<dbReference type="eggNOG" id="KOG4043">
    <property type="taxonomic scope" value="Eukaryota"/>
</dbReference>
<dbReference type="OrthoDB" id="7870173at2759"/>
<dbReference type="HOGENOM" id="CLU_1066612_0_0_1"/>
<gene>
    <name evidence="3" type="primary">Dyak\GE16916</name>
    <name evidence="3" type="synonym">dyak_GLEANR_18292</name>
    <name evidence="3" type="synonym">GE16916</name>
    <name evidence="3" type="ORF">Dyak_GE16916</name>
</gene>
<proteinExistence type="predicted"/>
<keyword evidence="2" id="KW-0732">Signal</keyword>
<reference evidence="3 4" key="2">
    <citation type="journal article" date="2007" name="PLoS Biol.">
        <title>Principles of genome evolution in the Drosophila melanogaster species group.</title>
        <authorList>
            <person name="Ranz J.M."/>
            <person name="Maurin D."/>
            <person name="Chan Y.S."/>
            <person name="von Grotthuss M."/>
            <person name="Hillier L.W."/>
            <person name="Roote J."/>
            <person name="Ashburner M."/>
            <person name="Bergman C.M."/>
        </authorList>
    </citation>
    <scope>NUCLEOTIDE SEQUENCE [LARGE SCALE GENOMIC DNA]</scope>
    <source>
        <strain evidence="4">Tai18E2 / Tucson 14021-0261.01</strain>
    </source>
</reference>
<evidence type="ECO:0000313" key="4">
    <source>
        <dbReference type="Proteomes" id="UP000002282"/>
    </source>
</evidence>
<feature type="region of interest" description="Disordered" evidence="1">
    <location>
        <begin position="79"/>
        <end position="110"/>
    </location>
</feature>
<feature type="signal peptide" evidence="2">
    <location>
        <begin position="1"/>
        <end position="23"/>
    </location>
</feature>
<feature type="region of interest" description="Disordered" evidence="1">
    <location>
        <begin position="142"/>
        <end position="257"/>
    </location>
</feature>
<evidence type="ECO:0000256" key="2">
    <source>
        <dbReference type="SAM" id="SignalP"/>
    </source>
</evidence>
<evidence type="ECO:0000256" key="1">
    <source>
        <dbReference type="SAM" id="MobiDB-lite"/>
    </source>
</evidence>
<feature type="chain" id="PRO_5002822965" evidence="2">
    <location>
        <begin position="24"/>
        <end position="265"/>
    </location>
</feature>
<feature type="compositionally biased region" description="Basic residues" evidence="1">
    <location>
        <begin position="182"/>
        <end position="214"/>
    </location>
</feature>
<feature type="compositionally biased region" description="Low complexity" evidence="1">
    <location>
        <begin position="79"/>
        <end position="108"/>
    </location>
</feature>
<protein>
    <submittedName>
        <fullName evidence="3">Uncharacterized protein</fullName>
    </submittedName>
</protein>
<reference evidence="3 4" key="1">
    <citation type="journal article" date="2007" name="Nature">
        <title>Evolution of genes and genomes on the Drosophila phylogeny.</title>
        <authorList>
            <consortium name="Drosophila 12 Genomes Consortium"/>
            <person name="Clark A.G."/>
            <person name="Eisen M.B."/>
            <person name="Smith D.R."/>
            <person name="Bergman C.M."/>
            <person name="Oliver B."/>
            <person name="Markow T.A."/>
            <person name="Kaufman T.C."/>
            <person name="Kellis M."/>
            <person name="Gelbart W."/>
            <person name="Iyer V.N."/>
            <person name="Pollard D.A."/>
            <person name="Sackton T.B."/>
            <person name="Larracuente A.M."/>
            <person name="Singh N.D."/>
            <person name="Abad J.P."/>
            <person name="Abt D.N."/>
            <person name="Adryan B."/>
            <person name="Aguade M."/>
            <person name="Akashi H."/>
            <person name="Anderson W.W."/>
            <person name="Aquadro C.F."/>
            <person name="Ardell D.H."/>
            <person name="Arguello R."/>
            <person name="Artieri C.G."/>
            <person name="Barbash D.A."/>
            <person name="Barker D."/>
            <person name="Barsanti P."/>
            <person name="Batterham P."/>
            <person name="Batzoglou S."/>
            <person name="Begun D."/>
            <person name="Bhutkar A."/>
            <person name="Blanco E."/>
            <person name="Bosak S.A."/>
            <person name="Bradley R.K."/>
            <person name="Brand A.D."/>
            <person name="Brent M.R."/>
            <person name="Brooks A.N."/>
            <person name="Brown R.H."/>
            <person name="Butlin R.K."/>
            <person name="Caggese C."/>
            <person name="Calvi B.R."/>
            <person name="Bernardo de Carvalho A."/>
            <person name="Caspi A."/>
            <person name="Castrezana S."/>
            <person name="Celniker S.E."/>
            <person name="Chang J.L."/>
            <person name="Chapple C."/>
            <person name="Chatterji S."/>
            <person name="Chinwalla A."/>
            <person name="Civetta A."/>
            <person name="Clifton S.W."/>
            <person name="Comeron J.M."/>
            <person name="Costello J.C."/>
            <person name="Coyne J.A."/>
            <person name="Daub J."/>
            <person name="David R.G."/>
            <person name="Delcher A.L."/>
            <person name="Delehaunty K."/>
            <person name="Do C.B."/>
            <person name="Ebling H."/>
            <person name="Edwards K."/>
            <person name="Eickbush T."/>
            <person name="Evans J.D."/>
            <person name="Filipski A."/>
            <person name="Findeiss S."/>
            <person name="Freyhult E."/>
            <person name="Fulton L."/>
            <person name="Fulton R."/>
            <person name="Garcia A.C."/>
            <person name="Gardiner A."/>
            <person name="Garfield D.A."/>
            <person name="Garvin B.E."/>
            <person name="Gibson G."/>
            <person name="Gilbert D."/>
            <person name="Gnerre S."/>
            <person name="Godfrey J."/>
            <person name="Good R."/>
            <person name="Gotea V."/>
            <person name="Gravely B."/>
            <person name="Greenberg A.J."/>
            <person name="Griffiths-Jones S."/>
            <person name="Gross S."/>
            <person name="Guigo R."/>
            <person name="Gustafson E.A."/>
            <person name="Haerty W."/>
            <person name="Hahn M.W."/>
            <person name="Halligan D.L."/>
            <person name="Halpern A.L."/>
            <person name="Halter G.M."/>
            <person name="Han M.V."/>
            <person name="Heger A."/>
            <person name="Hillier L."/>
            <person name="Hinrichs A.S."/>
            <person name="Holmes I."/>
            <person name="Hoskins R.A."/>
            <person name="Hubisz M.J."/>
            <person name="Hultmark D."/>
            <person name="Huntley M.A."/>
            <person name="Jaffe D.B."/>
            <person name="Jagadeeshan S."/>
            <person name="Jeck W.R."/>
            <person name="Johnson J."/>
            <person name="Jones C.D."/>
            <person name="Jordan W.C."/>
            <person name="Karpen G.H."/>
            <person name="Kataoka E."/>
            <person name="Keightley P.D."/>
            <person name="Kheradpour P."/>
            <person name="Kirkness E.F."/>
            <person name="Koerich L.B."/>
            <person name="Kristiansen K."/>
            <person name="Kudrna D."/>
            <person name="Kulathinal R.J."/>
            <person name="Kumar S."/>
            <person name="Kwok R."/>
            <person name="Lander E."/>
            <person name="Langley C.H."/>
            <person name="Lapoint R."/>
            <person name="Lazzaro B.P."/>
            <person name="Lee S.J."/>
            <person name="Levesque L."/>
            <person name="Li R."/>
            <person name="Lin C.F."/>
            <person name="Lin M.F."/>
            <person name="Lindblad-Toh K."/>
            <person name="Llopart A."/>
            <person name="Long M."/>
            <person name="Low L."/>
            <person name="Lozovsky E."/>
            <person name="Lu J."/>
            <person name="Luo M."/>
            <person name="Machado C.A."/>
            <person name="Makalowski W."/>
            <person name="Marzo M."/>
            <person name="Matsuda M."/>
            <person name="Matzkin L."/>
            <person name="McAllister B."/>
            <person name="McBride C.S."/>
            <person name="McKernan B."/>
            <person name="McKernan K."/>
            <person name="Mendez-Lago M."/>
            <person name="Minx P."/>
            <person name="Mollenhauer M.U."/>
            <person name="Montooth K."/>
            <person name="Mount S.M."/>
            <person name="Mu X."/>
            <person name="Myers E."/>
            <person name="Negre B."/>
            <person name="Newfeld S."/>
            <person name="Nielsen R."/>
            <person name="Noor M.A."/>
            <person name="O'Grady P."/>
            <person name="Pachter L."/>
            <person name="Papaceit M."/>
            <person name="Parisi M.J."/>
            <person name="Parisi M."/>
            <person name="Parts L."/>
            <person name="Pedersen J.S."/>
            <person name="Pesole G."/>
            <person name="Phillippy A.M."/>
            <person name="Ponting C.P."/>
            <person name="Pop M."/>
            <person name="Porcelli D."/>
            <person name="Powell J.R."/>
            <person name="Prohaska S."/>
            <person name="Pruitt K."/>
            <person name="Puig M."/>
            <person name="Quesneville H."/>
            <person name="Ram K.R."/>
            <person name="Rand D."/>
            <person name="Rasmussen M.D."/>
            <person name="Reed L.K."/>
            <person name="Reenan R."/>
            <person name="Reily A."/>
            <person name="Remington K.A."/>
            <person name="Rieger T.T."/>
            <person name="Ritchie M.G."/>
            <person name="Robin C."/>
            <person name="Rogers Y.H."/>
            <person name="Rohde C."/>
            <person name="Rozas J."/>
            <person name="Rubenfield M.J."/>
            <person name="Ruiz A."/>
            <person name="Russo S."/>
            <person name="Salzberg S.L."/>
            <person name="Sanchez-Gracia A."/>
            <person name="Saranga D.J."/>
            <person name="Sato H."/>
            <person name="Schaeffer S.W."/>
            <person name="Schatz M.C."/>
            <person name="Schlenke T."/>
            <person name="Schwartz R."/>
            <person name="Segarra C."/>
            <person name="Singh R.S."/>
            <person name="Sirot L."/>
            <person name="Sirota M."/>
            <person name="Sisneros N.B."/>
            <person name="Smith C.D."/>
            <person name="Smith T.F."/>
            <person name="Spieth J."/>
            <person name="Stage D.E."/>
            <person name="Stark A."/>
            <person name="Stephan W."/>
            <person name="Strausberg R.L."/>
            <person name="Strempel S."/>
            <person name="Sturgill D."/>
            <person name="Sutton G."/>
            <person name="Sutton G.G."/>
            <person name="Tao W."/>
            <person name="Teichmann S."/>
            <person name="Tobari Y.N."/>
            <person name="Tomimura Y."/>
            <person name="Tsolas J.M."/>
            <person name="Valente V.L."/>
            <person name="Venter E."/>
            <person name="Venter J.C."/>
            <person name="Vicario S."/>
            <person name="Vieira F.G."/>
            <person name="Vilella A.J."/>
            <person name="Villasante A."/>
            <person name="Walenz B."/>
            <person name="Wang J."/>
            <person name="Wasserman M."/>
            <person name="Watts T."/>
            <person name="Wilson D."/>
            <person name="Wilson R.K."/>
            <person name="Wing R.A."/>
            <person name="Wolfner M.F."/>
            <person name="Wong A."/>
            <person name="Wong G.K."/>
            <person name="Wu C.I."/>
            <person name="Wu G."/>
            <person name="Yamamoto D."/>
            <person name="Yang H.P."/>
            <person name="Yang S.P."/>
            <person name="Yorke J.A."/>
            <person name="Yoshida K."/>
            <person name="Zdobnov E."/>
            <person name="Zhang P."/>
            <person name="Zhang Y."/>
            <person name="Zimin A.V."/>
            <person name="Baldwin J."/>
            <person name="Abdouelleil A."/>
            <person name="Abdulkadir J."/>
            <person name="Abebe A."/>
            <person name="Abera B."/>
            <person name="Abreu J."/>
            <person name="Acer S.C."/>
            <person name="Aftuck L."/>
            <person name="Alexander A."/>
            <person name="An P."/>
            <person name="Anderson E."/>
            <person name="Anderson S."/>
            <person name="Arachi H."/>
            <person name="Azer M."/>
            <person name="Bachantsang P."/>
            <person name="Barry A."/>
            <person name="Bayul T."/>
            <person name="Berlin A."/>
            <person name="Bessette D."/>
            <person name="Bloom T."/>
            <person name="Blye J."/>
            <person name="Boguslavskiy L."/>
            <person name="Bonnet C."/>
            <person name="Boukhgalter B."/>
            <person name="Bourzgui I."/>
            <person name="Brown A."/>
            <person name="Cahill P."/>
            <person name="Channer S."/>
            <person name="Cheshatsang Y."/>
            <person name="Chuda L."/>
            <person name="Citroen M."/>
            <person name="Collymore A."/>
            <person name="Cooke P."/>
            <person name="Costello M."/>
            <person name="D'Aco K."/>
            <person name="Daza R."/>
            <person name="De Haan G."/>
            <person name="DeGray S."/>
            <person name="DeMaso C."/>
            <person name="Dhargay N."/>
            <person name="Dooley K."/>
            <person name="Dooley E."/>
            <person name="Doricent M."/>
            <person name="Dorje P."/>
            <person name="Dorjee K."/>
            <person name="Dupes A."/>
            <person name="Elong R."/>
            <person name="Falk J."/>
            <person name="Farina A."/>
            <person name="Faro S."/>
            <person name="Ferguson D."/>
            <person name="Fisher S."/>
            <person name="Foley C.D."/>
            <person name="Franke A."/>
            <person name="Friedrich D."/>
            <person name="Gadbois L."/>
            <person name="Gearin G."/>
            <person name="Gearin C.R."/>
            <person name="Giannoukos G."/>
            <person name="Goode T."/>
            <person name="Graham J."/>
            <person name="Grandbois E."/>
            <person name="Grewal S."/>
            <person name="Gyaltsen K."/>
            <person name="Hafez N."/>
            <person name="Hagos B."/>
            <person name="Hall J."/>
            <person name="Henson C."/>
            <person name="Hollinger A."/>
            <person name="Honan T."/>
            <person name="Huard M.D."/>
            <person name="Hughes L."/>
            <person name="Hurhula B."/>
            <person name="Husby M.E."/>
            <person name="Kamat A."/>
            <person name="Kanga B."/>
            <person name="Kashin S."/>
            <person name="Khazanovich D."/>
            <person name="Kisner P."/>
            <person name="Lance K."/>
            <person name="Lara M."/>
            <person name="Lee W."/>
            <person name="Lennon N."/>
            <person name="Letendre F."/>
            <person name="LeVine R."/>
            <person name="Lipovsky A."/>
            <person name="Liu X."/>
            <person name="Liu J."/>
            <person name="Liu S."/>
            <person name="Lokyitsang T."/>
            <person name="Lokyitsang Y."/>
            <person name="Lubonja R."/>
            <person name="Lui A."/>
            <person name="MacDonald P."/>
            <person name="Magnisalis V."/>
            <person name="Maru K."/>
            <person name="Matthews C."/>
            <person name="McCusker W."/>
            <person name="McDonough S."/>
            <person name="Mehta T."/>
            <person name="Meldrim J."/>
            <person name="Meneus L."/>
            <person name="Mihai O."/>
            <person name="Mihalev A."/>
            <person name="Mihova T."/>
            <person name="Mittelman R."/>
            <person name="Mlenga V."/>
            <person name="Montmayeur A."/>
            <person name="Mulrain L."/>
            <person name="Navidi A."/>
            <person name="Naylor J."/>
            <person name="Negash T."/>
            <person name="Nguyen T."/>
            <person name="Nguyen N."/>
            <person name="Nicol R."/>
            <person name="Norbu C."/>
            <person name="Norbu N."/>
            <person name="Novod N."/>
            <person name="O'Neill B."/>
            <person name="Osman S."/>
            <person name="Markiewicz E."/>
            <person name="Oyono O.L."/>
            <person name="Patti C."/>
            <person name="Phunkhang P."/>
            <person name="Pierre F."/>
            <person name="Priest M."/>
            <person name="Raghuraman S."/>
            <person name="Rege F."/>
            <person name="Reyes R."/>
            <person name="Rise C."/>
            <person name="Rogov P."/>
            <person name="Ross K."/>
            <person name="Ryan E."/>
            <person name="Settipalli S."/>
            <person name="Shea T."/>
            <person name="Sherpa N."/>
            <person name="Shi L."/>
            <person name="Shih D."/>
            <person name="Sparrow T."/>
            <person name="Spaulding J."/>
            <person name="Stalker J."/>
            <person name="Stange-Thomann N."/>
            <person name="Stavropoulos S."/>
            <person name="Stone C."/>
            <person name="Strader C."/>
            <person name="Tesfaye S."/>
            <person name="Thomson T."/>
            <person name="Thoulutsang Y."/>
            <person name="Thoulutsang D."/>
            <person name="Topham K."/>
            <person name="Topping I."/>
            <person name="Tsamla T."/>
            <person name="Vassiliev H."/>
            <person name="Vo A."/>
            <person name="Wangchuk T."/>
            <person name="Wangdi T."/>
            <person name="Weiand M."/>
            <person name="Wilkinson J."/>
            <person name="Wilson A."/>
            <person name="Yadav S."/>
            <person name="Young G."/>
            <person name="Yu Q."/>
            <person name="Zembek L."/>
            <person name="Zhong D."/>
            <person name="Zimmer A."/>
            <person name="Zwirko Z."/>
            <person name="Jaffe D.B."/>
            <person name="Alvarez P."/>
            <person name="Brockman W."/>
            <person name="Butler J."/>
            <person name="Chin C."/>
            <person name="Gnerre S."/>
            <person name="Grabherr M."/>
            <person name="Kleber M."/>
            <person name="Mauceli E."/>
            <person name="MacCallum I."/>
        </authorList>
    </citation>
    <scope>NUCLEOTIDE SEQUENCE [LARGE SCALE GENOMIC DNA]</scope>
    <source>
        <strain evidence="4">Tai18E2 / Tucson 14021-0261.01</strain>
    </source>
</reference>
<feature type="compositionally biased region" description="Low complexity" evidence="1">
    <location>
        <begin position="242"/>
        <end position="252"/>
    </location>
</feature>
<dbReference type="PhylomeDB" id="B4Q0V3"/>
<dbReference type="Proteomes" id="UP000002282">
    <property type="component" value="Chromosome X"/>
</dbReference>
<keyword evidence="4" id="KW-1185">Reference proteome</keyword>
<name>B4Q0V3_DROYA</name>
<accession>B4Q0V3</accession>
<dbReference type="AlphaFoldDB" id="B4Q0V3"/>
<organism evidence="3 4">
    <name type="scientific">Drosophila yakuba</name>
    <name type="common">Fruit fly</name>
    <dbReference type="NCBI Taxonomy" id="7245"/>
    <lineage>
        <taxon>Eukaryota</taxon>
        <taxon>Metazoa</taxon>
        <taxon>Ecdysozoa</taxon>
        <taxon>Arthropoda</taxon>
        <taxon>Hexapoda</taxon>
        <taxon>Insecta</taxon>
        <taxon>Pterygota</taxon>
        <taxon>Neoptera</taxon>
        <taxon>Endopterygota</taxon>
        <taxon>Diptera</taxon>
        <taxon>Brachycera</taxon>
        <taxon>Muscomorpha</taxon>
        <taxon>Ephydroidea</taxon>
        <taxon>Drosophilidae</taxon>
        <taxon>Drosophila</taxon>
        <taxon>Sophophora</taxon>
    </lineage>
</organism>
<evidence type="ECO:0000313" key="3">
    <source>
        <dbReference type="EMBL" id="EDX01320.1"/>
    </source>
</evidence>